<dbReference type="InterPro" id="IPR039261">
    <property type="entry name" value="FNR_nucleotide-bd"/>
</dbReference>
<evidence type="ECO:0000313" key="15">
    <source>
        <dbReference type="Proteomes" id="UP000044602"/>
    </source>
</evidence>
<dbReference type="Gene3D" id="3.40.50.80">
    <property type="entry name" value="Nucleotide-binding domain of ferredoxin-NADP reductase (FNR) module"/>
    <property type="match status" value="1"/>
</dbReference>
<organism evidence="14 15">
    <name type="scientific">Verticillium longisporum</name>
    <name type="common">Verticillium dahliae var. longisporum</name>
    <dbReference type="NCBI Taxonomy" id="100787"/>
    <lineage>
        <taxon>Eukaryota</taxon>
        <taxon>Fungi</taxon>
        <taxon>Dikarya</taxon>
        <taxon>Ascomycota</taxon>
        <taxon>Pezizomycotina</taxon>
        <taxon>Sordariomycetes</taxon>
        <taxon>Hypocreomycetidae</taxon>
        <taxon>Glomerellales</taxon>
        <taxon>Plectosphaerellaceae</taxon>
        <taxon>Verticillium</taxon>
    </lineage>
</organism>
<dbReference type="AlphaFoldDB" id="A0A0G4LRA9"/>
<feature type="domain" description="Oxidoreductase FAD/NAD(P)-binding" evidence="13">
    <location>
        <begin position="27"/>
        <end position="122"/>
    </location>
</feature>
<keyword evidence="9" id="KW-0560">Oxidoreductase</keyword>
<dbReference type="CDD" id="cd06183">
    <property type="entry name" value="cyt_b5_reduct_like"/>
    <property type="match status" value="1"/>
</dbReference>
<feature type="binding site" evidence="12">
    <location>
        <position position="35"/>
    </location>
    <ligand>
        <name>FAD</name>
        <dbReference type="ChEBI" id="CHEBI:57692"/>
    </ligand>
</feature>
<evidence type="ECO:0000256" key="2">
    <source>
        <dbReference type="ARBA" id="ARBA00004572"/>
    </source>
</evidence>
<evidence type="ECO:0000256" key="3">
    <source>
        <dbReference type="ARBA" id="ARBA00006105"/>
    </source>
</evidence>
<evidence type="ECO:0000256" key="9">
    <source>
        <dbReference type="ARBA" id="ARBA00023002"/>
    </source>
</evidence>
<evidence type="ECO:0000259" key="13">
    <source>
        <dbReference type="Pfam" id="PF00175"/>
    </source>
</evidence>
<dbReference type="Proteomes" id="UP000044602">
    <property type="component" value="Unassembled WGS sequence"/>
</dbReference>
<reference evidence="15" key="1">
    <citation type="submission" date="2015-05" db="EMBL/GenBank/DDBJ databases">
        <authorList>
            <person name="Fogelqvist Johan"/>
        </authorList>
    </citation>
    <scope>NUCLEOTIDE SEQUENCE [LARGE SCALE GENOMIC DNA]</scope>
</reference>
<dbReference type="GO" id="GO:0005741">
    <property type="term" value="C:mitochondrial outer membrane"/>
    <property type="evidence" value="ECO:0007669"/>
    <property type="project" value="UniProtKB-SubCell"/>
</dbReference>
<evidence type="ECO:0000256" key="5">
    <source>
        <dbReference type="ARBA" id="ARBA00022692"/>
    </source>
</evidence>
<keyword evidence="11" id="KW-0472">Membrane</keyword>
<name>A0A0G4LRA9_VERLO</name>
<protein>
    <recommendedName>
        <fullName evidence="13">Oxidoreductase FAD/NAD(P)-binding domain-containing protein</fullName>
    </recommendedName>
</protein>
<comment type="cofactor">
    <cofactor evidence="1 12">
        <name>FAD</name>
        <dbReference type="ChEBI" id="CHEBI:57692"/>
    </cofactor>
</comment>
<evidence type="ECO:0000256" key="11">
    <source>
        <dbReference type="ARBA" id="ARBA00023136"/>
    </source>
</evidence>
<dbReference type="GO" id="GO:0005783">
    <property type="term" value="C:endoplasmic reticulum"/>
    <property type="evidence" value="ECO:0007669"/>
    <property type="project" value="TreeGrafter"/>
</dbReference>
<dbReference type="PRINTS" id="PR00406">
    <property type="entry name" value="CYTB5RDTASE"/>
</dbReference>
<feature type="non-terminal residue" evidence="14">
    <location>
        <position position="123"/>
    </location>
</feature>
<keyword evidence="8" id="KW-1133">Transmembrane helix</keyword>
<evidence type="ECO:0000256" key="12">
    <source>
        <dbReference type="PIRSR" id="PIRSR601834-1"/>
    </source>
</evidence>
<dbReference type="STRING" id="100787.A0A0G4LRA9"/>
<dbReference type="FunFam" id="3.40.50.80:FF:000019">
    <property type="entry name" value="NADH-cytochrome b5 reductase"/>
    <property type="match status" value="1"/>
</dbReference>
<evidence type="ECO:0000256" key="7">
    <source>
        <dbReference type="ARBA" id="ARBA00022827"/>
    </source>
</evidence>
<dbReference type="InterPro" id="IPR001834">
    <property type="entry name" value="CBR-like"/>
</dbReference>
<comment type="similarity">
    <text evidence="3">Belongs to the flavoprotein pyridine nucleotide cytochrome reductase family.</text>
</comment>
<keyword evidence="15" id="KW-1185">Reference proteome</keyword>
<evidence type="ECO:0000256" key="8">
    <source>
        <dbReference type="ARBA" id="ARBA00022989"/>
    </source>
</evidence>
<feature type="non-terminal residue" evidence="14">
    <location>
        <position position="1"/>
    </location>
</feature>
<keyword evidence="6" id="KW-0496">Mitochondrion</keyword>
<dbReference type="PRINTS" id="PR00371">
    <property type="entry name" value="FPNCR"/>
</dbReference>
<keyword evidence="4 12" id="KW-0285">Flavoprotein</keyword>
<dbReference type="PANTHER" id="PTHR19370:SF178">
    <property type="entry name" value="CYTOCHROME-B5 REDUCTASE"/>
    <property type="match status" value="1"/>
</dbReference>
<keyword evidence="6" id="KW-1000">Mitochondrion outer membrane</keyword>
<keyword evidence="10" id="KW-0520">NAD</keyword>
<dbReference type="GO" id="GO:0016491">
    <property type="term" value="F:oxidoreductase activity"/>
    <property type="evidence" value="ECO:0007669"/>
    <property type="project" value="UniProtKB-KW"/>
</dbReference>
<dbReference type="EMBL" id="CVQH01017646">
    <property type="protein sequence ID" value="CRK24572.1"/>
    <property type="molecule type" value="Genomic_DNA"/>
</dbReference>
<evidence type="ECO:0000313" key="14">
    <source>
        <dbReference type="EMBL" id="CRK24572.1"/>
    </source>
</evidence>
<dbReference type="InterPro" id="IPR001433">
    <property type="entry name" value="OxRdtase_FAD/NAD-bd"/>
</dbReference>
<accession>A0A0G4LRA9</accession>
<proteinExistence type="inferred from homology"/>
<evidence type="ECO:0000256" key="4">
    <source>
        <dbReference type="ARBA" id="ARBA00022630"/>
    </source>
</evidence>
<gene>
    <name evidence="14" type="ORF">BN1708_018115</name>
</gene>
<dbReference type="Pfam" id="PF00175">
    <property type="entry name" value="NAD_binding_1"/>
    <property type="match status" value="1"/>
</dbReference>
<keyword evidence="5" id="KW-0812">Transmembrane</keyword>
<comment type="subcellular location">
    <subcellularLocation>
        <location evidence="2">Mitochondrion outer membrane</location>
        <topology evidence="2">Single-pass membrane protein</topology>
    </subcellularLocation>
</comment>
<evidence type="ECO:0000256" key="1">
    <source>
        <dbReference type="ARBA" id="ARBA00001974"/>
    </source>
</evidence>
<keyword evidence="7 12" id="KW-0274">FAD</keyword>
<sequence length="123" mass="13910">QVGDEVLFRGPKGAMRYRRGMCRRIGMVAGGTGITPMFQLVRAVCEDDSDTTEISLVYANRSEGDILLRRELEAFARRYPTNLKLHYLVDKAEDGWQYGTGFVTKDVIRERLPAPAPDTKIML</sequence>
<evidence type="ECO:0000256" key="6">
    <source>
        <dbReference type="ARBA" id="ARBA00022787"/>
    </source>
</evidence>
<dbReference type="InterPro" id="IPR001709">
    <property type="entry name" value="Flavoprot_Pyr_Nucl_cyt_Rdtase"/>
</dbReference>
<dbReference type="PANTHER" id="PTHR19370">
    <property type="entry name" value="NADH-CYTOCHROME B5 REDUCTASE"/>
    <property type="match status" value="1"/>
</dbReference>
<dbReference type="SUPFAM" id="SSF52343">
    <property type="entry name" value="Ferredoxin reductase-like, C-terminal NADP-linked domain"/>
    <property type="match status" value="1"/>
</dbReference>
<evidence type="ECO:0000256" key="10">
    <source>
        <dbReference type="ARBA" id="ARBA00023027"/>
    </source>
</evidence>